<feature type="transmembrane region" description="Helical" evidence="10">
    <location>
        <begin position="22"/>
        <end position="42"/>
    </location>
</feature>
<dbReference type="PANTHER" id="PTHR38035:SF1">
    <property type="entry name" value="ANCILLARY SECYEG TRANSLOCON SUBUNIT"/>
    <property type="match status" value="1"/>
</dbReference>
<dbReference type="RefSeq" id="WP_100289518.1">
    <property type="nucleotide sequence ID" value="NZ_PHHA01000026.1"/>
</dbReference>
<evidence type="ECO:0000259" key="11">
    <source>
        <dbReference type="Pfam" id="PF09976"/>
    </source>
</evidence>
<dbReference type="PIRSF" id="PIRSF006170">
    <property type="entry name" value="YfgM"/>
    <property type="match status" value="1"/>
</dbReference>
<accession>A0A2M8S0L2</accession>
<dbReference type="InterPro" id="IPR011990">
    <property type="entry name" value="TPR-like_helical_dom_sf"/>
</dbReference>
<evidence type="ECO:0000256" key="4">
    <source>
        <dbReference type="ARBA" id="ARBA00022989"/>
    </source>
</evidence>
<dbReference type="OrthoDB" id="9789675at2"/>
<keyword evidence="6" id="KW-0143">Chaperone</keyword>
<dbReference type="SUPFAM" id="SSF48452">
    <property type="entry name" value="TPR-like"/>
    <property type="match status" value="1"/>
</dbReference>
<keyword evidence="4 10" id="KW-1133">Transmembrane helix</keyword>
<dbReference type="EMBL" id="PHHA01000026">
    <property type="protein sequence ID" value="PJG84690.1"/>
    <property type="molecule type" value="Genomic_DNA"/>
</dbReference>
<evidence type="ECO:0000256" key="2">
    <source>
        <dbReference type="ARBA" id="ARBA00022475"/>
    </source>
</evidence>
<keyword evidence="13" id="KW-1185">Reference proteome</keyword>
<evidence type="ECO:0000256" key="10">
    <source>
        <dbReference type="SAM" id="Phobius"/>
    </source>
</evidence>
<dbReference type="AlphaFoldDB" id="A0A2M8S0L2"/>
<comment type="subcellular location">
    <subcellularLocation>
        <location evidence="1">Cell membrane</location>
        <topology evidence="1">Single-pass type II membrane protein</topology>
    </subcellularLocation>
</comment>
<evidence type="ECO:0000313" key="13">
    <source>
        <dbReference type="Proteomes" id="UP000229329"/>
    </source>
</evidence>
<keyword evidence="5 10" id="KW-0472">Membrane</keyword>
<dbReference type="Proteomes" id="UP000229329">
    <property type="component" value="Unassembled WGS sequence"/>
</dbReference>
<proteinExistence type="inferred from homology"/>
<evidence type="ECO:0000313" key="12">
    <source>
        <dbReference type="EMBL" id="PJG84690.1"/>
    </source>
</evidence>
<dbReference type="PANTHER" id="PTHR38035">
    <property type="entry name" value="UPF0070 PROTEIN YFGM"/>
    <property type="match status" value="1"/>
</dbReference>
<gene>
    <name evidence="12" type="ORF">CVP05_10485</name>
</gene>
<name>A0A2M8S0L2_9PAST</name>
<dbReference type="Gene3D" id="1.25.40.10">
    <property type="entry name" value="Tetratricopeptide repeat domain"/>
    <property type="match status" value="1"/>
</dbReference>
<dbReference type="GO" id="GO:0005886">
    <property type="term" value="C:plasma membrane"/>
    <property type="evidence" value="ECO:0007669"/>
    <property type="project" value="UniProtKB-SubCell"/>
</dbReference>
<evidence type="ECO:0000256" key="5">
    <source>
        <dbReference type="ARBA" id="ARBA00023136"/>
    </source>
</evidence>
<reference evidence="12 13" key="1">
    <citation type="submission" date="2017-11" db="EMBL/GenBank/DDBJ databases">
        <title>Reclassification of Bisgaard taxon 7 as Conservatibacter flavescens gen. nov., sp. nov.</title>
        <authorList>
            <person name="Christensen H."/>
        </authorList>
    </citation>
    <scope>NUCLEOTIDE SEQUENCE [LARGE SCALE GENOMIC DNA]</scope>
    <source>
        <strain evidence="12 13">7_4</strain>
    </source>
</reference>
<evidence type="ECO:0000256" key="7">
    <source>
        <dbReference type="ARBA" id="ARBA00024197"/>
    </source>
</evidence>
<sequence length="203" mass="23170">MAYNAEEEQELEQLKSWWKDNYVVIILAVVVTFAGVFGWRYWQAHQANKIQEISAEYDRLIYGNQGIAAKEAQLSEFLKNNEKTSYAVLALLDQAKQAVENKDFAQAEKALKQATQESDDHILQSIVAIRLAAVEYQQGKYDAALESLHLVKDAAWNSRKHLMTGDIWLAKGDKMTAKASYELAKEHATPLEQQWLQVRLNNL</sequence>
<organism evidence="12 13">
    <name type="scientific">Conservatibacter flavescens</name>
    <dbReference type="NCBI Taxonomy" id="28161"/>
    <lineage>
        <taxon>Bacteria</taxon>
        <taxon>Pseudomonadati</taxon>
        <taxon>Pseudomonadota</taxon>
        <taxon>Gammaproteobacteria</taxon>
        <taxon>Pasteurellales</taxon>
        <taxon>Pasteurellaceae</taxon>
        <taxon>Conservatibacter</taxon>
    </lineage>
</organism>
<keyword evidence="2" id="KW-1003">Cell membrane</keyword>
<feature type="domain" description="Ancillary SecYEG translocon subunit/Cell division coordinator CpoB TPR" evidence="11">
    <location>
        <begin position="15"/>
        <end position="203"/>
    </location>
</feature>
<evidence type="ECO:0000256" key="3">
    <source>
        <dbReference type="ARBA" id="ARBA00022692"/>
    </source>
</evidence>
<dbReference type="InterPro" id="IPR026039">
    <property type="entry name" value="YfgM"/>
</dbReference>
<evidence type="ECO:0000256" key="8">
    <source>
        <dbReference type="ARBA" id="ARBA00024235"/>
    </source>
</evidence>
<protein>
    <recommendedName>
        <fullName evidence="8">Ancillary SecYEG translocon subunit</fullName>
    </recommendedName>
</protein>
<dbReference type="GO" id="GO:0044877">
    <property type="term" value="F:protein-containing complex binding"/>
    <property type="evidence" value="ECO:0007669"/>
    <property type="project" value="InterPro"/>
</dbReference>
<evidence type="ECO:0000256" key="6">
    <source>
        <dbReference type="ARBA" id="ARBA00023186"/>
    </source>
</evidence>
<comment type="similarity">
    <text evidence="7">Belongs to the YfgM family.</text>
</comment>
<keyword evidence="3 10" id="KW-0812">Transmembrane</keyword>
<evidence type="ECO:0000256" key="1">
    <source>
        <dbReference type="ARBA" id="ARBA00004401"/>
    </source>
</evidence>
<comment type="caution">
    <text evidence="12">The sequence shown here is derived from an EMBL/GenBank/DDBJ whole genome shotgun (WGS) entry which is preliminary data.</text>
</comment>
<keyword evidence="9" id="KW-0175">Coiled coil</keyword>
<feature type="coiled-coil region" evidence="9">
    <location>
        <begin position="97"/>
        <end position="124"/>
    </location>
</feature>
<dbReference type="InterPro" id="IPR018704">
    <property type="entry name" value="SecYEG/CpoB_TPR"/>
</dbReference>
<evidence type="ECO:0000256" key="9">
    <source>
        <dbReference type="SAM" id="Coils"/>
    </source>
</evidence>
<dbReference type="Pfam" id="PF09976">
    <property type="entry name" value="TPR_21"/>
    <property type="match status" value="1"/>
</dbReference>